<sequence>MASKEWYYKNFNMVSELDISGEFIYTGLSIVNNMSNITPEMPTELFLALYNISVGIERLQKIILVLWEFNEDNSIEDFSESIKIHNHVELHNKIEKAIAIDKKINFSKQERQFIELLKEFYSNARYDRFSEVGNNWEYELISKFFSNNQISYETSVSDSRVILINSSIRELIGRVLSKIVKKYYLLVEEGSSKSGTYSYELRYDSKAQKIFLHMENGRRGLSSIKIDERIALSEIIIYLRNTSDKSSYLKFIEGISPLNFDKIEISGYLSVILLENRVPQHLIDEISYIYTEEDIDVGERIKDLDLLTKDNMQVLFDYPYLKDIYIILKDVKKQEDISAEAINKLQESNCYIDDSDTQEVIESIIDIGNQYRNNKISREVFINEFNRHYKNLEDESILEFIGDLVSNEMKSN</sequence>
<dbReference type="AlphaFoldDB" id="A0AAX1K2L6"/>
<accession>A0AAX1K2L6</accession>
<organism evidence="1 2">
    <name type="scientific">Streptococcus mutans</name>
    <dbReference type="NCBI Taxonomy" id="1309"/>
    <lineage>
        <taxon>Bacteria</taxon>
        <taxon>Bacillati</taxon>
        <taxon>Bacillota</taxon>
        <taxon>Bacilli</taxon>
        <taxon>Lactobacillales</taxon>
        <taxon>Streptococcaceae</taxon>
        <taxon>Streptococcus</taxon>
    </lineage>
</organism>
<dbReference type="EMBL" id="CP066294">
    <property type="protein sequence ID" value="QQL46973.1"/>
    <property type="molecule type" value="Genomic_DNA"/>
</dbReference>
<name>A0AAX1K2L6_STRMG</name>
<reference evidence="2" key="1">
    <citation type="submission" date="2020-12" db="EMBL/GenBank/DDBJ databases">
        <authorList>
            <person name="Wen Z.T."/>
        </authorList>
    </citation>
    <scope>NUCLEOTIDE SEQUENCE [LARGE SCALE GENOMIC DNA]</scope>
    <source>
        <strain evidence="2">27-3</strain>
    </source>
</reference>
<gene>
    <name evidence="1" type="ORF">IGS65_007925</name>
</gene>
<proteinExistence type="predicted"/>
<dbReference type="RefSeq" id="WP_192072006.1">
    <property type="nucleotide sequence ID" value="NZ_CP066294.2"/>
</dbReference>
<evidence type="ECO:0000313" key="2">
    <source>
        <dbReference type="Proteomes" id="UP000595884"/>
    </source>
</evidence>
<protein>
    <submittedName>
        <fullName evidence="1">Uncharacterized protein</fullName>
    </submittedName>
</protein>
<evidence type="ECO:0000313" key="1">
    <source>
        <dbReference type="EMBL" id="QQL46973.1"/>
    </source>
</evidence>
<dbReference type="Proteomes" id="UP000595884">
    <property type="component" value="Chromosome"/>
</dbReference>